<evidence type="ECO:0000313" key="3">
    <source>
        <dbReference type="Proteomes" id="UP001552479"/>
    </source>
</evidence>
<protein>
    <submittedName>
        <fullName evidence="2">Uncharacterized protein</fullName>
    </submittedName>
</protein>
<dbReference type="Proteomes" id="UP001552479">
    <property type="component" value="Unassembled WGS sequence"/>
</dbReference>
<reference evidence="2 3" key="1">
    <citation type="submission" date="2024-06" db="EMBL/GenBank/DDBJ databases">
        <title>The Natural Products Discovery Center: Release of the First 8490 Sequenced Strains for Exploring Actinobacteria Biosynthetic Diversity.</title>
        <authorList>
            <person name="Kalkreuter E."/>
            <person name="Kautsar S.A."/>
            <person name="Yang D."/>
            <person name="Bader C.D."/>
            <person name="Teijaro C.N."/>
            <person name="Fluegel L."/>
            <person name="Davis C.M."/>
            <person name="Simpson J.R."/>
            <person name="Lauterbach L."/>
            <person name="Steele A.D."/>
            <person name="Gui C."/>
            <person name="Meng S."/>
            <person name="Li G."/>
            <person name="Viehrig K."/>
            <person name="Ye F."/>
            <person name="Su P."/>
            <person name="Kiefer A.F."/>
            <person name="Nichols A."/>
            <person name="Cepeda A.J."/>
            <person name="Yan W."/>
            <person name="Fan B."/>
            <person name="Jiang Y."/>
            <person name="Adhikari A."/>
            <person name="Zheng C.-J."/>
            <person name="Schuster L."/>
            <person name="Cowan T.M."/>
            <person name="Smanski M.J."/>
            <person name="Chevrette M.G."/>
            <person name="De Carvalho L.P.S."/>
            <person name="Shen B."/>
        </authorList>
    </citation>
    <scope>NUCLEOTIDE SEQUENCE [LARGE SCALE GENOMIC DNA]</scope>
    <source>
        <strain evidence="2 3">NPDC053791</strain>
    </source>
</reference>
<accession>A0ABV3J1K3</accession>
<evidence type="ECO:0000256" key="1">
    <source>
        <dbReference type="SAM" id="MobiDB-lite"/>
    </source>
</evidence>
<dbReference type="EMBL" id="JBFASG010000034">
    <property type="protein sequence ID" value="MEV4926459.1"/>
    <property type="molecule type" value="Genomic_DNA"/>
</dbReference>
<dbReference type="RefSeq" id="WP_366089853.1">
    <property type="nucleotide sequence ID" value="NZ_JBFASG010000034.1"/>
</dbReference>
<sequence>MATWGLIAETTVGGGDRKHVEAYVLAHVEGEREAALAELGRRARDYVPEHPWNPKRRRLFRHGDGFLLVLDGAWQSYSTRFTIAELLEDSAVVPAPPEPPAPEDSVQPPPAGPAGERDADGVPVKPAWLGRTDLP</sequence>
<feature type="compositionally biased region" description="Pro residues" evidence="1">
    <location>
        <begin position="94"/>
        <end position="112"/>
    </location>
</feature>
<name>A0ABV3J1K3_9ACTN</name>
<keyword evidence="3" id="KW-1185">Reference proteome</keyword>
<proteinExistence type="predicted"/>
<comment type="caution">
    <text evidence="2">The sequence shown here is derived from an EMBL/GenBank/DDBJ whole genome shotgun (WGS) entry which is preliminary data.</text>
</comment>
<gene>
    <name evidence="2" type="ORF">AB0L03_27130</name>
</gene>
<organism evidence="2 3">
    <name type="scientific">Streptomyces roseoverticillatus</name>
    <dbReference type="NCBI Taxonomy" id="66429"/>
    <lineage>
        <taxon>Bacteria</taxon>
        <taxon>Bacillati</taxon>
        <taxon>Actinomycetota</taxon>
        <taxon>Actinomycetes</taxon>
        <taxon>Kitasatosporales</taxon>
        <taxon>Streptomycetaceae</taxon>
        <taxon>Streptomyces</taxon>
    </lineage>
</organism>
<evidence type="ECO:0000313" key="2">
    <source>
        <dbReference type="EMBL" id="MEV4926459.1"/>
    </source>
</evidence>
<feature type="region of interest" description="Disordered" evidence="1">
    <location>
        <begin position="92"/>
        <end position="135"/>
    </location>
</feature>